<dbReference type="GeneID" id="106324439"/>
<dbReference type="EnsemblPlants" id="Bo2g150120.1">
    <property type="protein sequence ID" value="Bo2g150120.1"/>
    <property type="gene ID" value="Bo2g150120"/>
</dbReference>
<dbReference type="Proteomes" id="UP000032141">
    <property type="component" value="Chromosome C2"/>
</dbReference>
<dbReference type="eggNOG" id="KOG0827">
    <property type="taxonomic scope" value="Eukaryota"/>
</dbReference>
<name>A0A0D3AWX2_BRAOL</name>
<sequence>MASDVSCASVTKQLARGLLPSRFFFSFSLCFSIDGPVAELPRRCRQRVSVSSSDVKVPSLRSFANGFLCPNRKFRSQMRKMEALHEPTWRKAGFFEAIKASTFKIREDPSLIQALAENWCPETKSLVIPWGEATVTLEDVMVLLGFSVLGFPVFASLESSEMRRAVKRLEKARTKILGNQNNGYRVSQLQWTLRFKDIDDDDSLEHEALEEQNKVNVEESDQVRQCMKQLAKDKVKRWEALQEISTNKHLLIKIRGIKTNTQQVVLQPV</sequence>
<keyword evidence="3" id="KW-1185">Reference proteome</keyword>
<dbReference type="InterPro" id="IPR019557">
    <property type="entry name" value="AminoTfrase-like_pln_mobile"/>
</dbReference>
<dbReference type="InterPro" id="IPR044824">
    <property type="entry name" value="MAIN-like"/>
</dbReference>
<dbReference type="PANTHER" id="PTHR46033">
    <property type="entry name" value="PROTEIN MAIN-LIKE 2"/>
    <property type="match status" value="1"/>
</dbReference>
<dbReference type="KEGG" id="boe:106324439"/>
<evidence type="ECO:0000313" key="3">
    <source>
        <dbReference type="Proteomes" id="UP000032141"/>
    </source>
</evidence>
<evidence type="ECO:0000259" key="1">
    <source>
        <dbReference type="Pfam" id="PF10536"/>
    </source>
</evidence>
<feature type="domain" description="Aminotransferase-like plant mobile" evidence="1">
    <location>
        <begin position="93"/>
        <end position="208"/>
    </location>
</feature>
<dbReference type="OMA" id="ALAENWC"/>
<dbReference type="RefSeq" id="XP_013617860.1">
    <property type="nucleotide sequence ID" value="XM_013762406.1"/>
</dbReference>
<dbReference type="GO" id="GO:0010073">
    <property type="term" value="P:meristem maintenance"/>
    <property type="evidence" value="ECO:0007669"/>
    <property type="project" value="InterPro"/>
</dbReference>
<dbReference type="HOGENOM" id="CLU_090457_0_0_1"/>
<protein>
    <recommendedName>
        <fullName evidence="1">Aminotransferase-like plant mobile domain-containing protein</fullName>
    </recommendedName>
</protein>
<dbReference type="Gramene" id="Bo2g150120.1">
    <property type="protein sequence ID" value="Bo2g150120.1"/>
    <property type="gene ID" value="Bo2g150120"/>
</dbReference>
<evidence type="ECO:0000313" key="2">
    <source>
        <dbReference type="EnsemblPlants" id="Bo2g150120.1"/>
    </source>
</evidence>
<dbReference type="AlphaFoldDB" id="A0A0D3AWX2"/>
<dbReference type="STRING" id="109376.A0A0D3AWX2"/>
<reference evidence="2" key="2">
    <citation type="submission" date="2015-03" db="UniProtKB">
        <authorList>
            <consortium name="EnsemblPlants"/>
        </authorList>
    </citation>
    <scope>IDENTIFICATION</scope>
</reference>
<proteinExistence type="predicted"/>
<accession>A0A0D3AWX2</accession>
<dbReference type="PANTHER" id="PTHR46033:SF85">
    <property type="entry name" value="RRM DOMAIN-CONTAINING PROTEIN"/>
    <property type="match status" value="1"/>
</dbReference>
<dbReference type="Pfam" id="PF10536">
    <property type="entry name" value="PMD"/>
    <property type="match status" value="1"/>
</dbReference>
<dbReference type="OrthoDB" id="1109031at2759"/>
<organism evidence="2 3">
    <name type="scientific">Brassica oleracea var. oleracea</name>
    <dbReference type="NCBI Taxonomy" id="109376"/>
    <lineage>
        <taxon>Eukaryota</taxon>
        <taxon>Viridiplantae</taxon>
        <taxon>Streptophyta</taxon>
        <taxon>Embryophyta</taxon>
        <taxon>Tracheophyta</taxon>
        <taxon>Spermatophyta</taxon>
        <taxon>Magnoliopsida</taxon>
        <taxon>eudicotyledons</taxon>
        <taxon>Gunneridae</taxon>
        <taxon>Pentapetalae</taxon>
        <taxon>rosids</taxon>
        <taxon>malvids</taxon>
        <taxon>Brassicales</taxon>
        <taxon>Brassicaceae</taxon>
        <taxon>Brassiceae</taxon>
        <taxon>Brassica</taxon>
    </lineage>
</organism>
<reference evidence="2 3" key="1">
    <citation type="journal article" date="2014" name="Genome Biol.">
        <title>Transcriptome and methylome profiling reveals relics of genome dominance in the mesopolyploid Brassica oleracea.</title>
        <authorList>
            <person name="Parkin I.A."/>
            <person name="Koh C."/>
            <person name="Tang H."/>
            <person name="Robinson S.J."/>
            <person name="Kagale S."/>
            <person name="Clarke W.E."/>
            <person name="Town C.D."/>
            <person name="Nixon J."/>
            <person name="Krishnakumar V."/>
            <person name="Bidwell S.L."/>
            <person name="Denoeud F."/>
            <person name="Belcram H."/>
            <person name="Links M.G."/>
            <person name="Just J."/>
            <person name="Clarke C."/>
            <person name="Bender T."/>
            <person name="Huebert T."/>
            <person name="Mason A.S."/>
            <person name="Pires J.C."/>
            <person name="Barker G."/>
            <person name="Moore J."/>
            <person name="Walley P.G."/>
            <person name="Manoli S."/>
            <person name="Batley J."/>
            <person name="Edwards D."/>
            <person name="Nelson M.N."/>
            <person name="Wang X."/>
            <person name="Paterson A.H."/>
            <person name="King G."/>
            <person name="Bancroft I."/>
            <person name="Chalhoub B."/>
            <person name="Sharpe A.G."/>
        </authorList>
    </citation>
    <scope>NUCLEOTIDE SEQUENCE</scope>
    <source>
        <strain evidence="2 3">cv. TO1000</strain>
    </source>
</reference>